<evidence type="ECO:0000313" key="2">
    <source>
        <dbReference type="Proteomes" id="UP000662200"/>
    </source>
</evidence>
<dbReference type="Proteomes" id="UP000662200">
    <property type="component" value="Unassembled WGS sequence"/>
</dbReference>
<reference evidence="1" key="1">
    <citation type="journal article" date="2014" name="Int. J. Syst. Evol. Microbiol.">
        <title>Complete genome sequence of Corynebacterium casei LMG S-19264T (=DSM 44701T), isolated from a smear-ripened cheese.</title>
        <authorList>
            <consortium name="US DOE Joint Genome Institute (JGI-PGF)"/>
            <person name="Walter F."/>
            <person name="Albersmeier A."/>
            <person name="Kalinowski J."/>
            <person name="Ruckert C."/>
        </authorList>
    </citation>
    <scope>NUCLEOTIDE SEQUENCE</scope>
    <source>
        <strain evidence="1">JCM 3091</strain>
    </source>
</reference>
<dbReference type="EMBL" id="BMQC01000025">
    <property type="protein sequence ID" value="GGK43276.1"/>
    <property type="molecule type" value="Genomic_DNA"/>
</dbReference>
<dbReference type="SUPFAM" id="SSF52540">
    <property type="entry name" value="P-loop containing nucleoside triphosphate hydrolases"/>
    <property type="match status" value="1"/>
</dbReference>
<organism evidence="1 2">
    <name type="scientific">Pilimelia terevasa</name>
    <dbReference type="NCBI Taxonomy" id="53372"/>
    <lineage>
        <taxon>Bacteria</taxon>
        <taxon>Bacillati</taxon>
        <taxon>Actinomycetota</taxon>
        <taxon>Actinomycetes</taxon>
        <taxon>Micromonosporales</taxon>
        <taxon>Micromonosporaceae</taxon>
        <taxon>Pilimelia</taxon>
    </lineage>
</organism>
<evidence type="ECO:0008006" key="3">
    <source>
        <dbReference type="Google" id="ProtNLM"/>
    </source>
</evidence>
<sequence length="271" mass="28025">MALTYVKGRPGCTTTALGLAALAPARSNAVLVECDPAGGDLIRRHQLAATPNLMDLTTAAQATTGAQDMFMQAGASVIQDVVLNDVVVPAVPAPPGGAHARAVLPALTAAGPAVLAQAGRLVVADCGRLDFGSPVWPLLRLADAVLVVVRARPDELAHLREAMGPLMEAAGGRLRILLAHGSLYPAAEVADILSTHTVAQVGGDWEAVRVLGPLPNDRRGAAVLGGWLMAGRRWRHLPLPRAHAQLWSDLTTTLPELAPADACLTGKGPTP</sequence>
<evidence type="ECO:0000313" key="1">
    <source>
        <dbReference type="EMBL" id="GGK43276.1"/>
    </source>
</evidence>
<gene>
    <name evidence="1" type="ORF">GCM10010124_40060</name>
</gene>
<dbReference type="AlphaFoldDB" id="A0A8J3FK74"/>
<accession>A0A8J3FK74</accession>
<comment type="caution">
    <text evidence="1">The sequence shown here is derived from an EMBL/GenBank/DDBJ whole genome shotgun (WGS) entry which is preliminary data.</text>
</comment>
<proteinExistence type="predicted"/>
<reference evidence="1" key="2">
    <citation type="submission" date="2020-09" db="EMBL/GenBank/DDBJ databases">
        <authorList>
            <person name="Sun Q."/>
            <person name="Ohkuma M."/>
        </authorList>
    </citation>
    <scope>NUCLEOTIDE SEQUENCE</scope>
    <source>
        <strain evidence="1">JCM 3091</strain>
    </source>
</reference>
<keyword evidence="2" id="KW-1185">Reference proteome</keyword>
<protein>
    <recommendedName>
        <fullName evidence="3">MinD-like ATPase involved in chromosome partitioning or flagellar assembly</fullName>
    </recommendedName>
</protein>
<name>A0A8J3FK74_9ACTN</name>
<dbReference type="InterPro" id="IPR027417">
    <property type="entry name" value="P-loop_NTPase"/>
</dbReference>
<dbReference type="Gene3D" id="3.40.50.300">
    <property type="entry name" value="P-loop containing nucleotide triphosphate hydrolases"/>
    <property type="match status" value="1"/>
</dbReference>